<organism evidence="3 4">
    <name type="scientific">Thiohalobacter thiocyanaticus</name>
    <dbReference type="NCBI Taxonomy" id="585455"/>
    <lineage>
        <taxon>Bacteria</taxon>
        <taxon>Pseudomonadati</taxon>
        <taxon>Pseudomonadota</taxon>
        <taxon>Gammaproteobacteria</taxon>
        <taxon>Thiohalobacterales</taxon>
        <taxon>Thiohalobacteraceae</taxon>
        <taxon>Thiohalobacter</taxon>
    </lineage>
</organism>
<dbReference type="RefSeq" id="WP_096366669.1">
    <property type="nucleotide sequence ID" value="NZ_AP018052.1"/>
</dbReference>
<evidence type="ECO:0000313" key="4">
    <source>
        <dbReference type="Proteomes" id="UP000218765"/>
    </source>
</evidence>
<dbReference type="InterPro" id="IPR038068">
    <property type="entry name" value="YcgL-like_sf"/>
</dbReference>
<dbReference type="Gene3D" id="3.10.510.20">
    <property type="entry name" value="YcgL domain"/>
    <property type="match status" value="1"/>
</dbReference>
<dbReference type="AlphaFoldDB" id="A0A1Z4VT01"/>
<dbReference type="PROSITE" id="PS51648">
    <property type="entry name" value="YCGL"/>
    <property type="match status" value="1"/>
</dbReference>
<dbReference type="Proteomes" id="UP000218765">
    <property type="component" value="Chromosome"/>
</dbReference>
<accession>A0A1Z4VT01</accession>
<dbReference type="OrthoDB" id="7062382at2"/>
<evidence type="ECO:0000256" key="1">
    <source>
        <dbReference type="HAMAP-Rule" id="MF_01866"/>
    </source>
</evidence>
<keyword evidence="4" id="KW-1185">Reference proteome</keyword>
<sequence>MQCVIYKGDRKADTYLYVECEGDFSRVPDSLLQLLGNLEQVMTLELHPERTLARADPEQVREHLRRQGFYLQLPPETRDPVL</sequence>
<dbReference type="PANTHER" id="PTHR38109">
    <property type="entry name" value="PROTEIN YCGL"/>
    <property type="match status" value="1"/>
</dbReference>
<evidence type="ECO:0000313" key="3">
    <source>
        <dbReference type="EMBL" id="BAZ94595.1"/>
    </source>
</evidence>
<dbReference type="InterPro" id="IPR027354">
    <property type="entry name" value="YcgL_dom"/>
</dbReference>
<name>A0A1Z4VT01_9GAMM</name>
<dbReference type="PANTHER" id="PTHR38109:SF1">
    <property type="entry name" value="PROTEIN YCGL"/>
    <property type="match status" value="1"/>
</dbReference>
<dbReference type="HAMAP" id="MF_01866">
    <property type="entry name" value="UPF0745"/>
    <property type="match status" value="1"/>
</dbReference>
<protein>
    <recommendedName>
        <fullName evidence="1">YcgL domain-containing protein FOKN1_2218</fullName>
    </recommendedName>
</protein>
<dbReference type="EMBL" id="AP018052">
    <property type="protein sequence ID" value="BAZ94595.1"/>
    <property type="molecule type" value="Genomic_DNA"/>
</dbReference>
<dbReference type="KEGG" id="ttc:FOKN1_2218"/>
<dbReference type="SUPFAM" id="SSF160191">
    <property type="entry name" value="YcgL-like"/>
    <property type="match status" value="1"/>
</dbReference>
<evidence type="ECO:0000259" key="2">
    <source>
        <dbReference type="PROSITE" id="PS51648"/>
    </source>
</evidence>
<gene>
    <name evidence="3" type="ORF">FOKN1_2218</name>
</gene>
<feature type="domain" description="YcgL" evidence="2">
    <location>
        <begin position="1"/>
        <end position="82"/>
    </location>
</feature>
<reference evidence="3 4" key="1">
    <citation type="submission" date="2017-05" db="EMBL/GenBank/DDBJ databases">
        <title>Thiocyanate degradation by Thiohalobacter thiocyanaticus FOKN1.</title>
        <authorList>
            <person name="Oshiki M."/>
            <person name="Fukushima T."/>
            <person name="Kawano S."/>
            <person name="Nakagawa J."/>
        </authorList>
    </citation>
    <scope>NUCLEOTIDE SEQUENCE [LARGE SCALE GENOMIC DNA]</scope>
    <source>
        <strain evidence="3 4">FOKN1</strain>
    </source>
</reference>
<proteinExistence type="inferred from homology"/>
<dbReference type="Pfam" id="PF05166">
    <property type="entry name" value="YcgL"/>
    <property type="match status" value="1"/>
</dbReference>